<protein>
    <submittedName>
        <fullName evidence="1">Leucine dehydrogenase</fullName>
    </submittedName>
</protein>
<dbReference type="RefSeq" id="WP_218119165.1">
    <property type="nucleotide sequence ID" value="NZ_FNCE01000005.1"/>
</dbReference>
<evidence type="ECO:0000313" key="2">
    <source>
        <dbReference type="Proteomes" id="UP000199415"/>
    </source>
</evidence>
<sequence length="52" mass="5681">MFDHPAYDAHEHVLHSSEPETGLRAIVAVHHTGRGPAWAACACTPIPTPRLR</sequence>
<organism evidence="1 2">
    <name type="scientific">Limimonas halophila</name>
    <dbReference type="NCBI Taxonomy" id="1082479"/>
    <lineage>
        <taxon>Bacteria</taxon>
        <taxon>Pseudomonadati</taxon>
        <taxon>Pseudomonadota</taxon>
        <taxon>Alphaproteobacteria</taxon>
        <taxon>Rhodospirillales</taxon>
        <taxon>Rhodovibrionaceae</taxon>
        <taxon>Limimonas</taxon>
    </lineage>
</organism>
<keyword evidence="2" id="KW-1185">Reference proteome</keyword>
<dbReference type="EMBL" id="FNCE01000005">
    <property type="protein sequence ID" value="SDG11401.1"/>
    <property type="molecule type" value="Genomic_DNA"/>
</dbReference>
<proteinExistence type="predicted"/>
<gene>
    <name evidence="1" type="ORF">SAMN05216241_105175</name>
</gene>
<evidence type="ECO:0000313" key="1">
    <source>
        <dbReference type="EMBL" id="SDG11401.1"/>
    </source>
</evidence>
<accession>A0A1G7RKW2</accession>
<dbReference type="STRING" id="1082479.SAMN05216241_105175"/>
<dbReference type="Gene3D" id="3.40.50.10860">
    <property type="entry name" value="Leucine Dehydrogenase, chain A, domain 1"/>
    <property type="match status" value="1"/>
</dbReference>
<dbReference type="Proteomes" id="UP000199415">
    <property type="component" value="Unassembled WGS sequence"/>
</dbReference>
<name>A0A1G7RKW2_9PROT</name>
<reference evidence="1 2" key="1">
    <citation type="submission" date="2016-10" db="EMBL/GenBank/DDBJ databases">
        <authorList>
            <person name="de Groot N.N."/>
        </authorList>
    </citation>
    <scope>NUCLEOTIDE SEQUENCE [LARGE SCALE GENOMIC DNA]</scope>
    <source>
        <strain evidence="1 2">DSM 25584</strain>
    </source>
</reference>
<dbReference type="AlphaFoldDB" id="A0A1G7RKW2"/>